<comment type="caution">
    <text evidence="1">The sequence shown here is derived from an EMBL/GenBank/DDBJ whole genome shotgun (WGS) entry which is preliminary data.</text>
</comment>
<name>A0A150MVY9_GEOSE</name>
<dbReference type="AlphaFoldDB" id="A0A150MVY9"/>
<organism evidence="1 2">
    <name type="scientific">Geobacillus stearothermophilus</name>
    <name type="common">Bacillus stearothermophilus</name>
    <dbReference type="NCBI Taxonomy" id="1422"/>
    <lineage>
        <taxon>Bacteria</taxon>
        <taxon>Bacillati</taxon>
        <taxon>Bacillota</taxon>
        <taxon>Bacilli</taxon>
        <taxon>Bacillales</taxon>
        <taxon>Anoxybacillaceae</taxon>
        <taxon>Geobacillus</taxon>
    </lineage>
</organism>
<evidence type="ECO:0000313" key="1">
    <source>
        <dbReference type="EMBL" id="KYD28569.1"/>
    </source>
</evidence>
<sequence>MKTLRVVNKGRKTRYRLGVEFPPNKTVELTVGNREYLTVKAVRDFEVEIIEKDDKSGAKDSHESAKTAENSLDIQSMTIDEVLEAVKEGKISVDEALSQEKAGKKRSTLIDKLEALKEE</sequence>
<reference evidence="1 2" key="1">
    <citation type="submission" date="2016-01" db="EMBL/GenBank/DDBJ databases">
        <title>Draft Genome Sequences of Seven Thermophilic Sporeformers Isolated from Foods.</title>
        <authorList>
            <person name="Berendsen E.M."/>
            <person name="Wells-Bennik M.H."/>
            <person name="Krawcyk A.O."/>
            <person name="De Jong A."/>
            <person name="Holsappel S."/>
            <person name="Eijlander R.T."/>
            <person name="Kuipers O.P."/>
        </authorList>
    </citation>
    <scope>NUCLEOTIDE SEQUENCE [LARGE SCALE GENOMIC DNA]</scope>
    <source>
        <strain evidence="1 2">B4109</strain>
    </source>
</reference>
<gene>
    <name evidence="1" type="ORF">B4109_3032</name>
</gene>
<dbReference type="Proteomes" id="UP000075424">
    <property type="component" value="Unassembled WGS sequence"/>
</dbReference>
<evidence type="ECO:0000313" key="2">
    <source>
        <dbReference type="Proteomes" id="UP000075424"/>
    </source>
</evidence>
<proteinExistence type="predicted"/>
<dbReference type="PATRIC" id="fig|1422.18.peg.2029"/>
<dbReference type="RefSeq" id="WP_061567224.1">
    <property type="nucleotide sequence ID" value="NZ_JARMRZ010000101.1"/>
</dbReference>
<dbReference type="EMBL" id="LQYV01000024">
    <property type="protein sequence ID" value="KYD28569.1"/>
    <property type="molecule type" value="Genomic_DNA"/>
</dbReference>
<protein>
    <submittedName>
        <fullName evidence="1">Uncharacterized protein</fullName>
    </submittedName>
</protein>
<accession>A0A150MVY9</accession>